<evidence type="ECO:0000256" key="12">
    <source>
        <dbReference type="ARBA" id="ARBA00023310"/>
    </source>
</evidence>
<dbReference type="OrthoDB" id="9791445at2"/>
<evidence type="ECO:0000256" key="2">
    <source>
        <dbReference type="ARBA" id="ARBA00004202"/>
    </source>
</evidence>
<dbReference type="EMBL" id="AFWT01000049">
    <property type="protein sequence ID" value="EGV28010.1"/>
    <property type="molecule type" value="Genomic_DNA"/>
</dbReference>
<dbReference type="STRING" id="765913.ThidrDRAFT_4167"/>
<dbReference type="Proteomes" id="UP000004200">
    <property type="component" value="Unassembled WGS sequence"/>
</dbReference>
<reference evidence="19 20" key="1">
    <citation type="submission" date="2011-06" db="EMBL/GenBank/DDBJ databases">
        <title>The draft genome of Thiorhodococcus drewsii AZ1.</title>
        <authorList>
            <consortium name="US DOE Joint Genome Institute (JGI-PGF)"/>
            <person name="Lucas S."/>
            <person name="Han J."/>
            <person name="Lapidus A."/>
            <person name="Cheng J.-F."/>
            <person name="Goodwin L."/>
            <person name="Pitluck S."/>
            <person name="Peters L."/>
            <person name="Land M.L."/>
            <person name="Hauser L."/>
            <person name="Vogl K."/>
            <person name="Liu Z."/>
            <person name="Imhoff J."/>
            <person name="Thiel V."/>
            <person name="Frigaard N.-U."/>
            <person name="Bryant D.A."/>
            <person name="Woyke T.J."/>
        </authorList>
    </citation>
    <scope>NUCLEOTIDE SEQUENCE [LARGE SCALE GENOMIC DNA]</scope>
    <source>
        <strain evidence="19 20">AZ1</strain>
    </source>
</reference>
<dbReference type="PANTHER" id="PTHR13822:SF10">
    <property type="entry name" value="ATP SYNTHASE EPSILON CHAIN, CHLOROPLASTIC"/>
    <property type="match status" value="1"/>
</dbReference>
<evidence type="ECO:0000313" key="20">
    <source>
        <dbReference type="Proteomes" id="UP000004200"/>
    </source>
</evidence>
<comment type="function">
    <text evidence="1 15">Produces ATP from ADP in the presence of a proton gradient across the membrane.</text>
</comment>
<evidence type="ECO:0000256" key="13">
    <source>
        <dbReference type="ARBA" id="ARBA00030215"/>
    </source>
</evidence>
<dbReference type="RefSeq" id="WP_007042880.1">
    <property type="nucleotide sequence ID" value="NZ_AFWT01000049.1"/>
</dbReference>
<evidence type="ECO:0000256" key="14">
    <source>
        <dbReference type="ARBA" id="ARBA00031795"/>
    </source>
</evidence>
<keyword evidence="8 15" id="KW-0375">Hydrogen ion transport</keyword>
<keyword evidence="9 15" id="KW-0406">Ion transport</keyword>
<dbReference type="InterPro" id="IPR020546">
    <property type="entry name" value="ATP_synth_F1_dsu/esu_N"/>
</dbReference>
<keyword evidence="11 15" id="KW-0139">CF(1)</keyword>
<dbReference type="NCBIfam" id="NF001847">
    <property type="entry name" value="PRK00571.1-4"/>
    <property type="match status" value="1"/>
</dbReference>
<accession>G2E7A4</accession>
<comment type="caution">
    <text evidence="19">The sequence shown here is derived from an EMBL/GenBank/DDBJ whole genome shotgun (WGS) entry which is preliminary data.</text>
</comment>
<keyword evidence="7 15" id="KW-1003">Cell membrane</keyword>
<dbReference type="InterPro" id="IPR001469">
    <property type="entry name" value="ATP_synth_F1_dsu/esu"/>
</dbReference>
<keyword evidence="10 15" id="KW-0472">Membrane</keyword>
<dbReference type="GO" id="GO:0045259">
    <property type="term" value="C:proton-transporting ATP synthase complex"/>
    <property type="evidence" value="ECO:0007669"/>
    <property type="project" value="UniProtKB-KW"/>
</dbReference>
<keyword evidence="6 15" id="KW-0813">Transport</keyword>
<evidence type="ECO:0000256" key="9">
    <source>
        <dbReference type="ARBA" id="ARBA00023065"/>
    </source>
</evidence>
<dbReference type="FunFam" id="2.60.15.10:FF:000001">
    <property type="entry name" value="ATP synthase epsilon chain"/>
    <property type="match status" value="1"/>
</dbReference>
<evidence type="ECO:0000259" key="18">
    <source>
        <dbReference type="Pfam" id="PF02823"/>
    </source>
</evidence>
<dbReference type="eggNOG" id="COG0355">
    <property type="taxonomic scope" value="Bacteria"/>
</dbReference>
<proteinExistence type="inferred from homology"/>
<dbReference type="Gene3D" id="2.60.15.10">
    <property type="entry name" value="F0F1 ATP synthase delta/epsilon subunit, N-terminal"/>
    <property type="match status" value="1"/>
</dbReference>
<dbReference type="HAMAP" id="MF_00530">
    <property type="entry name" value="ATP_synth_epsil_bac"/>
    <property type="match status" value="1"/>
</dbReference>
<dbReference type="Gene3D" id="1.20.5.440">
    <property type="entry name" value="ATP synthase delta/epsilon subunit, C-terminal domain"/>
    <property type="match status" value="1"/>
</dbReference>
<evidence type="ECO:0000256" key="3">
    <source>
        <dbReference type="ARBA" id="ARBA00005712"/>
    </source>
</evidence>
<evidence type="ECO:0000256" key="15">
    <source>
        <dbReference type="HAMAP-Rule" id="MF_00530"/>
    </source>
</evidence>
<dbReference type="GO" id="GO:0046933">
    <property type="term" value="F:proton-transporting ATP synthase activity, rotational mechanism"/>
    <property type="evidence" value="ECO:0007669"/>
    <property type="project" value="UniProtKB-UniRule"/>
</dbReference>
<feature type="domain" description="ATP synthase F1 complex delta/epsilon subunit N-terminal" evidence="18">
    <location>
        <begin position="6"/>
        <end position="84"/>
    </location>
</feature>
<dbReference type="InterPro" id="IPR020547">
    <property type="entry name" value="ATP_synth_F1_esu_C"/>
</dbReference>
<evidence type="ECO:0000256" key="4">
    <source>
        <dbReference type="ARBA" id="ARBA00011648"/>
    </source>
</evidence>
<keyword evidence="12 15" id="KW-0066">ATP synthesis</keyword>
<evidence type="ECO:0000256" key="16">
    <source>
        <dbReference type="RuleBase" id="RU003656"/>
    </source>
</evidence>
<dbReference type="AlphaFoldDB" id="G2E7A4"/>
<evidence type="ECO:0000256" key="11">
    <source>
        <dbReference type="ARBA" id="ARBA00023196"/>
    </source>
</evidence>
<organism evidence="19 20">
    <name type="scientific">Thiorhodococcus drewsii AZ1</name>
    <dbReference type="NCBI Taxonomy" id="765913"/>
    <lineage>
        <taxon>Bacteria</taxon>
        <taxon>Pseudomonadati</taxon>
        <taxon>Pseudomonadota</taxon>
        <taxon>Gammaproteobacteria</taxon>
        <taxon>Chromatiales</taxon>
        <taxon>Chromatiaceae</taxon>
        <taxon>Thiorhodococcus</taxon>
    </lineage>
</organism>
<dbReference type="InterPro" id="IPR036771">
    <property type="entry name" value="ATPsynth_dsu/esu_N"/>
</dbReference>
<dbReference type="CDD" id="cd12152">
    <property type="entry name" value="F1-ATPase_delta"/>
    <property type="match status" value="1"/>
</dbReference>
<evidence type="ECO:0000313" key="19">
    <source>
        <dbReference type="EMBL" id="EGV28010.1"/>
    </source>
</evidence>
<dbReference type="PANTHER" id="PTHR13822">
    <property type="entry name" value="ATP SYNTHASE DELTA/EPSILON CHAIN"/>
    <property type="match status" value="1"/>
</dbReference>
<dbReference type="Pfam" id="PF00401">
    <property type="entry name" value="ATP-synt_DE"/>
    <property type="match status" value="1"/>
</dbReference>
<evidence type="ECO:0000256" key="8">
    <source>
        <dbReference type="ARBA" id="ARBA00022781"/>
    </source>
</evidence>
<keyword evidence="20" id="KW-1185">Reference proteome</keyword>
<feature type="domain" description="ATP synthase epsilon subunit C-terminal" evidence="17">
    <location>
        <begin position="89"/>
        <end position="133"/>
    </location>
</feature>
<dbReference type="GO" id="GO:0005886">
    <property type="term" value="C:plasma membrane"/>
    <property type="evidence" value="ECO:0007669"/>
    <property type="project" value="UniProtKB-SubCell"/>
</dbReference>
<evidence type="ECO:0000256" key="5">
    <source>
        <dbReference type="ARBA" id="ARBA00014480"/>
    </source>
</evidence>
<sequence length="141" mass="15189">MAMTIRVDIVSAEGAIHSGPATMVYATADMGEVGIAPRHTAFISRLKPGDVRVETENGEQEHFYISGGMLEVQPSVVTVLADTAVRAHDLDEAAALDAKRRAEDALAGHTAEFEYAKAQTELAEAVAQLRAIEKLRKMKRG</sequence>
<evidence type="ECO:0000259" key="17">
    <source>
        <dbReference type="Pfam" id="PF00401"/>
    </source>
</evidence>
<evidence type="ECO:0000256" key="7">
    <source>
        <dbReference type="ARBA" id="ARBA00022475"/>
    </source>
</evidence>
<comment type="subcellular location">
    <subcellularLocation>
        <location evidence="2 15">Cell membrane</location>
        <topology evidence="2 15">Peripheral membrane protein</topology>
    </subcellularLocation>
</comment>
<gene>
    <name evidence="15" type="primary">atpC</name>
    <name evidence="19" type="ORF">ThidrDRAFT_4167</name>
</gene>
<dbReference type="Pfam" id="PF02823">
    <property type="entry name" value="ATP-synt_DE_N"/>
    <property type="match status" value="1"/>
</dbReference>
<comment type="similarity">
    <text evidence="3 15 16">Belongs to the ATPase epsilon chain family.</text>
</comment>
<evidence type="ECO:0000256" key="10">
    <source>
        <dbReference type="ARBA" id="ARBA00023136"/>
    </source>
</evidence>
<dbReference type="GO" id="GO:0005524">
    <property type="term" value="F:ATP binding"/>
    <property type="evidence" value="ECO:0007669"/>
    <property type="project" value="UniProtKB-UniRule"/>
</dbReference>
<comment type="subunit">
    <text evidence="4 15 16">F-type ATPases have 2 components, CF(1) - the catalytic core - and CF(0) - the membrane proton channel. CF(1) has five subunits: alpha(3), beta(3), gamma(1), delta(1), epsilon(1). CF(0) has three main subunits: a, b and c.</text>
</comment>
<name>G2E7A4_9GAMM</name>
<protein>
    <recommendedName>
        <fullName evidence="5 15">ATP synthase epsilon chain</fullName>
    </recommendedName>
    <alternativeName>
        <fullName evidence="14 15">ATP synthase F1 sector epsilon subunit</fullName>
    </alternativeName>
    <alternativeName>
        <fullName evidence="13 15">F-ATPase epsilon subunit</fullName>
    </alternativeName>
</protein>
<dbReference type="SUPFAM" id="SSF46604">
    <property type="entry name" value="Epsilon subunit of F1F0-ATP synthase C-terminal domain"/>
    <property type="match status" value="1"/>
</dbReference>
<dbReference type="SUPFAM" id="SSF51344">
    <property type="entry name" value="Epsilon subunit of F1F0-ATP synthase N-terminal domain"/>
    <property type="match status" value="1"/>
</dbReference>
<dbReference type="NCBIfam" id="TIGR01216">
    <property type="entry name" value="ATP_synt_epsi"/>
    <property type="match status" value="1"/>
</dbReference>
<dbReference type="PATRIC" id="fig|765913.3.peg.4245"/>
<dbReference type="InterPro" id="IPR036794">
    <property type="entry name" value="ATP_F1_dsu/esu_C_sf"/>
</dbReference>
<evidence type="ECO:0000256" key="1">
    <source>
        <dbReference type="ARBA" id="ARBA00003543"/>
    </source>
</evidence>
<evidence type="ECO:0000256" key="6">
    <source>
        <dbReference type="ARBA" id="ARBA00022448"/>
    </source>
</evidence>